<dbReference type="PANTHER" id="PTHR38342:SF1">
    <property type="entry name" value="SLR5037 PROTEIN"/>
    <property type="match status" value="1"/>
</dbReference>
<dbReference type="InterPro" id="IPR035923">
    <property type="entry name" value="TT1751-like_sf"/>
</dbReference>
<evidence type="ECO:0000259" key="1">
    <source>
        <dbReference type="Pfam" id="PF03625"/>
    </source>
</evidence>
<dbReference type="AlphaFoldDB" id="A0A1W1WLB8"/>
<dbReference type="EMBL" id="FWWY01000001">
    <property type="protein sequence ID" value="SMC06982.1"/>
    <property type="molecule type" value="Genomic_DNA"/>
</dbReference>
<dbReference type="Pfam" id="PF03625">
    <property type="entry name" value="DUF302"/>
    <property type="match status" value="1"/>
</dbReference>
<sequence>MFHYTVETAKNVPDAIESVEQQLKANGFGVLWHMDIAQKLQEKGVDFDQAYHVLEVCNPVEAKSVLTQNLLVGYFLPCKVVVYDDHGHTKIGLTKPTTLINLVEDKELEKKAQEIEEKLIKAVNGAA</sequence>
<dbReference type="PIRSF" id="PIRSF021774">
    <property type="entry name" value="UCP021774"/>
    <property type="match status" value="1"/>
</dbReference>
<reference evidence="3" key="1">
    <citation type="submission" date="2017-04" db="EMBL/GenBank/DDBJ databases">
        <authorList>
            <person name="Varghese N."/>
            <person name="Submissions S."/>
        </authorList>
    </citation>
    <scope>NUCLEOTIDE SEQUENCE [LARGE SCALE GENOMIC DNA]</scope>
    <source>
        <strain evidence="3">DSM 9293</strain>
    </source>
</reference>
<dbReference type="RefSeq" id="WP_020374397.1">
    <property type="nucleotide sequence ID" value="NZ_FWWY01000001.1"/>
</dbReference>
<dbReference type="STRING" id="28034.BFX07_06095"/>
<evidence type="ECO:0000313" key="2">
    <source>
        <dbReference type="EMBL" id="SMC06982.1"/>
    </source>
</evidence>
<dbReference type="Gene3D" id="3.30.310.70">
    <property type="entry name" value="TT1751-like domain"/>
    <property type="match status" value="1"/>
</dbReference>
<dbReference type="OrthoDB" id="9791067at2"/>
<feature type="domain" description="DUF302" evidence="1">
    <location>
        <begin position="34"/>
        <end position="96"/>
    </location>
</feature>
<accession>A0A1W1WLB8</accession>
<dbReference type="InterPro" id="IPR005180">
    <property type="entry name" value="DUF302"/>
</dbReference>
<dbReference type="SUPFAM" id="SSF103247">
    <property type="entry name" value="TT1751-like"/>
    <property type="match status" value="1"/>
</dbReference>
<dbReference type="Proteomes" id="UP000192660">
    <property type="component" value="Unassembled WGS sequence"/>
</dbReference>
<name>A0A1W1WLB8_SULTA</name>
<dbReference type="PANTHER" id="PTHR38342">
    <property type="entry name" value="SLR5037 PROTEIN"/>
    <property type="match status" value="1"/>
</dbReference>
<keyword evidence="3" id="KW-1185">Reference proteome</keyword>
<dbReference type="InterPro" id="IPR016796">
    <property type="entry name" value="UCP021774"/>
</dbReference>
<gene>
    <name evidence="2" type="ORF">SAMN00768000_3138</name>
</gene>
<organism evidence="2 3">
    <name type="scientific">Sulfobacillus thermosulfidooxidans (strain DSM 9293 / VKM B-1269 / AT-1)</name>
    <dbReference type="NCBI Taxonomy" id="929705"/>
    <lineage>
        <taxon>Bacteria</taxon>
        <taxon>Bacillati</taxon>
        <taxon>Bacillota</taxon>
        <taxon>Clostridia</taxon>
        <taxon>Eubacteriales</taxon>
        <taxon>Clostridiales Family XVII. Incertae Sedis</taxon>
        <taxon>Sulfobacillus</taxon>
    </lineage>
</organism>
<dbReference type="CDD" id="cd14797">
    <property type="entry name" value="DUF302"/>
    <property type="match status" value="1"/>
</dbReference>
<protein>
    <submittedName>
        <fullName evidence="2">Uncharacterized conserved protein, DUF302 family</fullName>
    </submittedName>
</protein>
<proteinExistence type="predicted"/>
<evidence type="ECO:0000313" key="3">
    <source>
        <dbReference type="Proteomes" id="UP000192660"/>
    </source>
</evidence>